<dbReference type="GO" id="GO:0009847">
    <property type="term" value="P:spore germination"/>
    <property type="evidence" value="ECO:0007669"/>
    <property type="project" value="UniProtKB-UniRule"/>
</dbReference>
<evidence type="ECO:0000256" key="3">
    <source>
        <dbReference type="ARBA" id="ARBA00023145"/>
    </source>
</evidence>
<feature type="chain" id="PRO_5039768356" description="Germination protease" evidence="4">
    <location>
        <begin position="8"/>
        <end position="356"/>
    </location>
</feature>
<gene>
    <name evidence="4 5" type="primary">gpr</name>
    <name evidence="5" type="ORF">H9895_08585</name>
</gene>
<dbReference type="Pfam" id="PF03418">
    <property type="entry name" value="Peptidase_A25"/>
    <property type="match status" value="1"/>
</dbReference>
<accession>A0A9D1TL80</accession>
<keyword evidence="1 4" id="KW-0645">Protease</keyword>
<name>A0A9D1TL80_9BACI</name>
<sequence>MHNIRTDLAMEAKEMYVQETNEDIDGVKIVEKKEDGMKISTIHVKEPAASKINKKSGTYITVHTKSVIQSDANKQLETAKIISKQLNELLISHEIEKDATCLVIGLGNWNITPDALGPMAIDKLLVTNHLFLIDDETLHEGYRRVAAMSPGVMGTTGMETSDIVLSVIERLKPDFVIVVDALASKSVERINETIQITDTGIHPGSGVGNKRKELSKEVLNIPVFAIGVPTVVDAVTIVHDTMNEILKNLGREAKEKGRPKSSLLPNILPIQHENLTESDLPNEKDRKKYFGMIGALSDDEKRAFLREILTPSGKNLIVTPKEVDQYMEDMAHLLAQAINACLHEKVKLKKATNYTK</sequence>
<comment type="subunit">
    <text evidence="4">Homotetramer.</text>
</comment>
<dbReference type="Proteomes" id="UP000823937">
    <property type="component" value="Unassembled WGS sequence"/>
</dbReference>
<dbReference type="Gene3D" id="3.40.50.1450">
    <property type="entry name" value="HybD-like"/>
    <property type="match status" value="1"/>
</dbReference>
<dbReference type="EMBL" id="DXHX01000123">
    <property type="protein sequence ID" value="HIV75117.1"/>
    <property type="molecule type" value="Genomic_DNA"/>
</dbReference>
<evidence type="ECO:0000256" key="1">
    <source>
        <dbReference type="ARBA" id="ARBA00022670"/>
    </source>
</evidence>
<dbReference type="InterPro" id="IPR005080">
    <property type="entry name" value="Peptidase_A25"/>
</dbReference>
<protein>
    <recommendedName>
        <fullName evidence="4">Germination protease</fullName>
        <ecNumber evidence="4">3.4.24.78</ecNumber>
    </recommendedName>
    <alternativeName>
        <fullName evidence="4">GPR endopeptidase</fullName>
    </alternativeName>
    <alternativeName>
        <fullName evidence="4">Germination proteinase</fullName>
    </alternativeName>
    <alternativeName>
        <fullName evidence="4">Spore protease</fullName>
    </alternativeName>
</protein>
<dbReference type="HAMAP" id="MF_00626">
    <property type="entry name" value="Germination_prot"/>
    <property type="match status" value="1"/>
</dbReference>
<comment type="caution">
    <text evidence="5">The sequence shown here is derived from an EMBL/GenBank/DDBJ whole genome shotgun (WGS) entry which is preliminary data.</text>
</comment>
<evidence type="ECO:0000313" key="6">
    <source>
        <dbReference type="Proteomes" id="UP000823937"/>
    </source>
</evidence>
<comment type="catalytic activity">
    <reaction evidence="4">
        <text>Endopeptidase action with P4 Glu or Asp, P1 preferably Glu &gt; Asp, P1' hydrophobic and P2' Ala.</text>
        <dbReference type="EC" id="3.4.24.78"/>
    </reaction>
</comment>
<keyword evidence="3 4" id="KW-0865">Zymogen</keyword>
<dbReference type="PIRSF" id="PIRSF019549">
    <property type="entry name" value="Peptidase_A25"/>
    <property type="match status" value="1"/>
</dbReference>
<dbReference type="GO" id="GO:0004222">
    <property type="term" value="F:metalloendopeptidase activity"/>
    <property type="evidence" value="ECO:0007669"/>
    <property type="project" value="UniProtKB-UniRule"/>
</dbReference>
<dbReference type="SUPFAM" id="SSF53163">
    <property type="entry name" value="HybD-like"/>
    <property type="match status" value="1"/>
</dbReference>
<dbReference type="GO" id="GO:0006508">
    <property type="term" value="P:proteolysis"/>
    <property type="evidence" value="ECO:0007669"/>
    <property type="project" value="UniProtKB-UniRule"/>
</dbReference>
<evidence type="ECO:0000256" key="4">
    <source>
        <dbReference type="HAMAP-Rule" id="MF_00626"/>
    </source>
</evidence>
<reference evidence="5" key="2">
    <citation type="submission" date="2021-04" db="EMBL/GenBank/DDBJ databases">
        <authorList>
            <person name="Gilroy R."/>
        </authorList>
    </citation>
    <scope>NUCLEOTIDE SEQUENCE</scope>
    <source>
        <strain evidence="5">CHK169-2315</strain>
    </source>
</reference>
<reference evidence="5" key="1">
    <citation type="journal article" date="2021" name="PeerJ">
        <title>Extensive microbial diversity within the chicken gut microbiome revealed by metagenomics and culture.</title>
        <authorList>
            <person name="Gilroy R."/>
            <person name="Ravi A."/>
            <person name="Getino M."/>
            <person name="Pursley I."/>
            <person name="Horton D.L."/>
            <person name="Alikhan N.F."/>
            <person name="Baker D."/>
            <person name="Gharbi K."/>
            <person name="Hall N."/>
            <person name="Watson M."/>
            <person name="Adriaenssens E.M."/>
            <person name="Foster-Nyarko E."/>
            <person name="Jarju S."/>
            <person name="Secka A."/>
            <person name="Antonio M."/>
            <person name="Oren A."/>
            <person name="Chaudhuri R.R."/>
            <person name="La Ragione R."/>
            <person name="Hildebrand F."/>
            <person name="Pallen M.J."/>
        </authorList>
    </citation>
    <scope>NUCLEOTIDE SEQUENCE</scope>
    <source>
        <strain evidence="5">CHK169-2315</strain>
    </source>
</reference>
<comment type="PTM">
    <text evidence="4">Autoproteolytically processed. The inactive tetrameric zymogen termed p46 autoprocesses to a smaller form termed p41, which is active only during spore germination.</text>
</comment>
<keyword evidence="2 4" id="KW-0378">Hydrolase</keyword>
<comment type="function">
    <text evidence="4">Initiates the rapid degradation of small, acid-soluble proteins during spore germination.</text>
</comment>
<proteinExistence type="inferred from homology"/>
<feature type="propeptide" id="PRO_5039768355" evidence="4">
    <location>
        <begin position="1"/>
        <end position="7"/>
    </location>
</feature>
<dbReference type="InterPro" id="IPR023430">
    <property type="entry name" value="Pept_HybD-like_dom_sf"/>
</dbReference>
<dbReference type="EC" id="3.4.24.78" evidence="4"/>
<organism evidence="5 6">
    <name type="scientific">Candidatus Pseudogracilibacillus intestinigallinarum</name>
    <dbReference type="NCBI Taxonomy" id="2838742"/>
    <lineage>
        <taxon>Bacteria</taxon>
        <taxon>Bacillati</taxon>
        <taxon>Bacillota</taxon>
        <taxon>Bacilli</taxon>
        <taxon>Bacillales</taxon>
        <taxon>Bacillaceae</taxon>
        <taxon>Pseudogracilibacillus</taxon>
    </lineage>
</organism>
<evidence type="ECO:0000313" key="5">
    <source>
        <dbReference type="EMBL" id="HIV75117.1"/>
    </source>
</evidence>
<dbReference type="NCBIfam" id="TIGR01441">
    <property type="entry name" value="GPR"/>
    <property type="match status" value="1"/>
</dbReference>
<dbReference type="AlphaFoldDB" id="A0A9D1TL80"/>
<evidence type="ECO:0000256" key="2">
    <source>
        <dbReference type="ARBA" id="ARBA00022801"/>
    </source>
</evidence>
<comment type="similarity">
    <text evidence="4">Belongs to the peptidase A25 family.</text>
</comment>